<protein>
    <submittedName>
        <fullName evidence="1">Uncharacterized protein</fullName>
    </submittedName>
</protein>
<dbReference type="Proteomes" id="UP000663870">
    <property type="component" value="Unassembled WGS sequence"/>
</dbReference>
<dbReference type="EMBL" id="CAJNOL010018022">
    <property type="protein sequence ID" value="CAF1680328.1"/>
    <property type="molecule type" value="Genomic_DNA"/>
</dbReference>
<sequence>MGNVPFELAPQNKSMPNFIKTQSMANTVYLIKHNPSQGKKSHMSIIVDLAGESNAKQIQGLLLHALVDRPVQSVVALTKFEHLTHVVEKNEVEYRVIGQLESSAYLADVHMIPNALKNLLVSDNPMIPDVYKNVLASQFYTNLCSTHRAPSERGNIYLIPLGEAVYHELIQRNSGIICWSSVVNCQKYA</sequence>
<evidence type="ECO:0000313" key="2">
    <source>
        <dbReference type="EMBL" id="CAF1680328.1"/>
    </source>
</evidence>
<gene>
    <name evidence="2" type="ORF">JXQ802_LOCUS59059</name>
    <name evidence="1" type="ORF">PYM288_LOCUS42409</name>
</gene>
<feature type="non-terminal residue" evidence="1">
    <location>
        <position position="1"/>
    </location>
</feature>
<reference evidence="1" key="1">
    <citation type="submission" date="2021-02" db="EMBL/GenBank/DDBJ databases">
        <authorList>
            <person name="Nowell W R."/>
        </authorList>
    </citation>
    <scope>NUCLEOTIDE SEQUENCE</scope>
</reference>
<name>A0A815YDG5_9BILA</name>
<evidence type="ECO:0000313" key="3">
    <source>
        <dbReference type="Proteomes" id="UP000663854"/>
    </source>
</evidence>
<evidence type="ECO:0000313" key="1">
    <source>
        <dbReference type="EMBL" id="CAF1568661.1"/>
    </source>
</evidence>
<accession>A0A815YDG5</accession>
<dbReference type="Proteomes" id="UP000663854">
    <property type="component" value="Unassembled WGS sequence"/>
</dbReference>
<keyword evidence="4" id="KW-1185">Reference proteome</keyword>
<evidence type="ECO:0000313" key="4">
    <source>
        <dbReference type="Proteomes" id="UP000663870"/>
    </source>
</evidence>
<comment type="caution">
    <text evidence="1">The sequence shown here is derived from an EMBL/GenBank/DDBJ whole genome shotgun (WGS) entry which is preliminary data.</text>
</comment>
<feature type="non-terminal residue" evidence="1">
    <location>
        <position position="189"/>
    </location>
</feature>
<dbReference type="AlphaFoldDB" id="A0A815YDG5"/>
<proteinExistence type="predicted"/>
<organism evidence="1 3">
    <name type="scientific">Rotaria sordida</name>
    <dbReference type="NCBI Taxonomy" id="392033"/>
    <lineage>
        <taxon>Eukaryota</taxon>
        <taxon>Metazoa</taxon>
        <taxon>Spiralia</taxon>
        <taxon>Gnathifera</taxon>
        <taxon>Rotifera</taxon>
        <taxon>Eurotatoria</taxon>
        <taxon>Bdelloidea</taxon>
        <taxon>Philodinida</taxon>
        <taxon>Philodinidae</taxon>
        <taxon>Rotaria</taxon>
    </lineage>
</organism>
<dbReference type="EMBL" id="CAJNOH010016082">
    <property type="protein sequence ID" value="CAF1568661.1"/>
    <property type="molecule type" value="Genomic_DNA"/>
</dbReference>